<keyword evidence="6 10" id="KW-0269">Exonuclease</keyword>
<comment type="caution">
    <text evidence="12">The sequence shown here is derived from an EMBL/GenBank/DDBJ whole genome shotgun (WGS) entry which is preliminary data.</text>
</comment>
<evidence type="ECO:0000256" key="7">
    <source>
        <dbReference type="ARBA" id="ARBA00022840"/>
    </source>
</evidence>
<dbReference type="SUPFAM" id="SSF52540">
    <property type="entry name" value="P-loop containing nucleoside triphosphate hydrolases"/>
    <property type="match status" value="2"/>
</dbReference>
<dbReference type="InterPro" id="IPR027417">
    <property type="entry name" value="P-loop_NTPase"/>
</dbReference>
<dbReference type="InterPro" id="IPR041500">
    <property type="entry name" value="RecC_C"/>
</dbReference>
<dbReference type="Gene3D" id="1.10.10.990">
    <property type="match status" value="1"/>
</dbReference>
<keyword evidence="5 10" id="KW-0347">Helicase</keyword>
<dbReference type="Gene3D" id="3.40.50.10930">
    <property type="match status" value="1"/>
</dbReference>
<evidence type="ECO:0000256" key="9">
    <source>
        <dbReference type="ARBA" id="ARBA00023204"/>
    </source>
</evidence>
<dbReference type="Gene3D" id="1.10.10.160">
    <property type="match status" value="1"/>
</dbReference>
<keyword evidence="9 10" id="KW-0234">DNA repair</keyword>
<protein>
    <recommendedName>
        <fullName evidence="10">RecBCD enzyme subunit RecC</fullName>
    </recommendedName>
    <alternativeName>
        <fullName evidence="10">Exonuclease V subunit RecC</fullName>
        <shortName evidence="10">ExoV subunit RecC</shortName>
    </alternativeName>
    <alternativeName>
        <fullName evidence="10">Helicase/nuclease RecBCD subunit RecC</fullName>
    </alternativeName>
</protein>
<evidence type="ECO:0000313" key="12">
    <source>
        <dbReference type="EMBL" id="GGD12513.1"/>
    </source>
</evidence>
<proteinExistence type="inferred from homology"/>
<keyword evidence="2 10" id="KW-0547">Nucleotide-binding</keyword>
<evidence type="ECO:0000256" key="5">
    <source>
        <dbReference type="ARBA" id="ARBA00022806"/>
    </source>
</evidence>
<evidence type="ECO:0000259" key="11">
    <source>
        <dbReference type="Pfam" id="PF17946"/>
    </source>
</evidence>
<keyword evidence="4 10" id="KW-0378">Hydrolase</keyword>
<organism evidence="12 13">
    <name type="scientific">Nocardioides daphniae</name>
    <dbReference type="NCBI Taxonomy" id="402297"/>
    <lineage>
        <taxon>Bacteria</taxon>
        <taxon>Bacillati</taxon>
        <taxon>Actinomycetota</taxon>
        <taxon>Actinomycetes</taxon>
        <taxon>Propionibacteriales</taxon>
        <taxon>Nocardioidaceae</taxon>
        <taxon>Nocardioides</taxon>
    </lineage>
</organism>
<feature type="domain" description="RecC C-terminal" evidence="11">
    <location>
        <begin position="827"/>
        <end position="1052"/>
    </location>
</feature>
<dbReference type="InterPro" id="IPR013986">
    <property type="entry name" value="DExx_box_DNA_helicase_dom_sf"/>
</dbReference>
<keyword evidence="7 10" id="KW-0067">ATP-binding</keyword>
<comment type="function">
    <text evidence="10">A helicase/nuclease that prepares dsDNA breaks (DSB) for recombinational DNA repair. Binds to DSBs and unwinds DNA via a highly rapid and processive ATP-dependent bidirectional helicase activity. Unwinds dsDNA until it encounters a Chi (crossover hotspot instigator) sequence from the 3' direction. Cuts ssDNA a few nucleotides 3' to the Chi site. The properties and activities of the enzyme are changed at Chi. The Chi-altered holoenzyme produces a long 3'-ssDNA overhang and facilitates RecA-binding to the ssDNA for homologous DNA recombination and repair. Holoenzyme degrades any linearized DNA that is unable to undergo homologous recombination. In the holoenzyme this subunit recognizes the wild-type Chi sequence, and when added to isolated RecB increases its ATP-dependent helicase processivity.</text>
</comment>
<evidence type="ECO:0000256" key="2">
    <source>
        <dbReference type="ARBA" id="ARBA00022741"/>
    </source>
</evidence>
<comment type="similarity">
    <text evidence="10">Belongs to the RecC family.</text>
</comment>
<dbReference type="NCBIfam" id="TIGR01450">
    <property type="entry name" value="recC"/>
    <property type="match status" value="1"/>
</dbReference>
<evidence type="ECO:0000256" key="1">
    <source>
        <dbReference type="ARBA" id="ARBA00022722"/>
    </source>
</evidence>
<keyword evidence="1 10" id="KW-0540">Nuclease</keyword>
<dbReference type="Pfam" id="PF04257">
    <property type="entry name" value="Exonuc_V_gamma"/>
    <property type="match status" value="1"/>
</dbReference>
<comment type="miscellaneous">
    <text evidence="10">In the RecBCD complex, RecB has a slow 3'-5' helicase, an exonuclease activity and loads RecA onto ssDNA, RecD has a fast 5'-3' helicase activity, while RecC stimulates the ATPase and processivity of the RecB helicase and contributes to recognition of the Chi site.</text>
</comment>
<gene>
    <name evidence="10 12" type="primary">recC</name>
    <name evidence="12" type="ORF">GCM10007231_09370</name>
</gene>
<evidence type="ECO:0000256" key="4">
    <source>
        <dbReference type="ARBA" id="ARBA00022801"/>
    </source>
</evidence>
<evidence type="ECO:0000256" key="8">
    <source>
        <dbReference type="ARBA" id="ARBA00023125"/>
    </source>
</evidence>
<comment type="subunit">
    <text evidence="10">Heterotrimer of RecB, RecC and RecD. All subunits contribute to DNA-binding.</text>
</comment>
<sequence>MRRRTNLSAPRGTFARVPLTLHHATRTDQLADELAGLLATPLPDPFAQEVVVVPARGVERWLTQRLSHRLGTGERGGDGVCAGVRFMAPHSLVSMLLGREHDDPWSPDHLVWPLLGVIDDSLGEAQFATLADHLGHGDPDDERSARRYSVARRLAGLFSSYAVQRPPLLADWRAGRDLDGSGHPLDPDLHWQAELWRRLERVVPADPPDVRHAHTLERLRSGGDGLDLPARLSLFGHTRLPASEVELLRALAEQREVHLWLPQASPSLWDDLEGAAAEGPVRRVDDTSARLVDHPLLASLGRDSRELRRTLGPLPAVTPDSEPPLPATLLGWLQGDLRSNAAPDAATRAARVVTDDDRSVQIHSCHGAARQVDVLREVLVGLLEDDPTLEPRDILVMCPDIESYAPLISAGFGLADVAEGAEAASAHPAHQLRVRLADRAIGATNPLLGIAATLVELSGGRMTATEVLDLAAAAPVRLRFGFTDDHLERISGWVRDAGVRWGHDLAHRGRFGLTTDANTWLTGMRRVLLGAAMSGQGHRFVGATLPLDDVGDADLDLLGRFAEFVDRLHTFTTAATAAHSAADWSTALKEGVAGLTQVTLDDAWQEAQFTREMERITSGPSEGSTRLRHADVRALLARSLRGRPTRSNFRTGTLTVCTMVPMRSVPHRVVALVGLDDGTFPRISSVDGDDVLARSPMTGERDLRSEDRQLLLDAIGAATETLVLTYSGRGEHTGAEHPPAVPVGELVDALDATASRPGGEAVRDHVVVQHPLQPFDEANLVAGRLVGDEPFSFDRTALAGATAARTPVVAVRELVLAPLPVVAAEEASVSLADLHDFYRHPVKAFLRSRLRVTTPLDGEEGKDAVPIELDALEQWGVGDRLVRDVLAGADPRSAMVAEQLRGLLPPGDLGVGVLTQIVGKVRPLVEYAVPLRAGTAHAVDVDIDLGDVRLTGTVPDLYGNNHVTVSFSSLGAKHRIAGWINALALAVGAPDQNWTVHTVGRYRSSGKFSMIRPLPVDEATAWLRDLVRVQQQGLREPLPLPLKTSLAWAEERVHELGGREVNPDSAAVREWLTPPFNDTGFPREDGDAWHVRAFGAQAPFAVLTHDLRPDEVALDTGLPEGVASPHRLGHYAWRVWGPMLTGDRELVRGI</sequence>
<dbReference type="InterPro" id="IPR006697">
    <property type="entry name" value="RecC"/>
</dbReference>
<dbReference type="HAMAP" id="MF_01486">
    <property type="entry name" value="RecC"/>
    <property type="match status" value="1"/>
</dbReference>
<dbReference type="SUPFAM" id="SSF52980">
    <property type="entry name" value="Restriction endonuclease-like"/>
    <property type="match status" value="1"/>
</dbReference>
<dbReference type="PANTHER" id="PTHR30591">
    <property type="entry name" value="RECBCD ENZYME SUBUNIT RECC"/>
    <property type="match status" value="1"/>
</dbReference>
<dbReference type="PIRSF" id="PIRSF000980">
    <property type="entry name" value="RecC"/>
    <property type="match status" value="1"/>
</dbReference>
<reference evidence="13" key="1">
    <citation type="journal article" date="2019" name="Int. J. Syst. Evol. Microbiol.">
        <title>The Global Catalogue of Microorganisms (GCM) 10K type strain sequencing project: providing services to taxonomists for standard genome sequencing and annotation.</title>
        <authorList>
            <consortium name="The Broad Institute Genomics Platform"/>
            <consortium name="The Broad Institute Genome Sequencing Center for Infectious Disease"/>
            <person name="Wu L."/>
            <person name="Ma J."/>
        </authorList>
    </citation>
    <scope>NUCLEOTIDE SEQUENCE [LARGE SCALE GENOMIC DNA]</scope>
    <source>
        <strain evidence="13">CCM 7403</strain>
    </source>
</reference>
<evidence type="ECO:0000256" key="3">
    <source>
        <dbReference type="ARBA" id="ARBA00022763"/>
    </source>
</evidence>
<dbReference type="EMBL" id="BMCK01000001">
    <property type="protein sequence ID" value="GGD12513.1"/>
    <property type="molecule type" value="Genomic_DNA"/>
</dbReference>
<name>A0ABQ1Q571_9ACTN</name>
<dbReference type="InterPro" id="IPR011335">
    <property type="entry name" value="Restrct_endonuc-II-like"/>
</dbReference>
<dbReference type="PANTHER" id="PTHR30591:SF1">
    <property type="entry name" value="RECBCD ENZYME SUBUNIT RECC"/>
    <property type="match status" value="1"/>
</dbReference>
<dbReference type="Proteomes" id="UP000630594">
    <property type="component" value="Unassembled WGS sequence"/>
</dbReference>
<keyword evidence="8 10" id="KW-0238">DNA-binding</keyword>
<dbReference type="Gene3D" id="3.40.50.300">
    <property type="entry name" value="P-loop containing nucleotide triphosphate hydrolases"/>
    <property type="match status" value="2"/>
</dbReference>
<evidence type="ECO:0000313" key="13">
    <source>
        <dbReference type="Proteomes" id="UP000630594"/>
    </source>
</evidence>
<keyword evidence="3 10" id="KW-0227">DNA damage</keyword>
<dbReference type="Pfam" id="PF17946">
    <property type="entry name" value="RecC_C"/>
    <property type="match status" value="1"/>
</dbReference>
<keyword evidence="13" id="KW-1185">Reference proteome</keyword>
<accession>A0ABQ1Q571</accession>
<evidence type="ECO:0000256" key="6">
    <source>
        <dbReference type="ARBA" id="ARBA00022839"/>
    </source>
</evidence>
<evidence type="ECO:0000256" key="10">
    <source>
        <dbReference type="HAMAP-Rule" id="MF_01486"/>
    </source>
</evidence>